<reference evidence="4" key="1">
    <citation type="submission" date="2006-12" db="EMBL/GenBank/DDBJ databases">
        <title>Complete sequence of chromosome 1 of Verminephrobacter eiseniae EF01-2.</title>
        <authorList>
            <person name="Copeland A."/>
            <person name="Lucas S."/>
            <person name="Lapidus A."/>
            <person name="Barry K."/>
            <person name="Detter J.C."/>
            <person name="Glavina del Rio T."/>
            <person name="Dalin E."/>
            <person name="Tice H."/>
            <person name="Pitluck S."/>
            <person name="Chertkov O."/>
            <person name="Brettin T."/>
            <person name="Bruce D."/>
            <person name="Han C."/>
            <person name="Tapia R."/>
            <person name="Gilna P."/>
            <person name="Schmutz J."/>
            <person name="Larimer F."/>
            <person name="Land M."/>
            <person name="Hauser L."/>
            <person name="Kyrpides N."/>
            <person name="Kim E."/>
            <person name="Stahl D."/>
            <person name="Richardson P."/>
        </authorList>
    </citation>
    <scope>NUCLEOTIDE SEQUENCE [LARGE SCALE GENOMIC DNA]</scope>
    <source>
        <strain evidence="4">EF01-2</strain>
    </source>
</reference>
<organism evidence="3 4">
    <name type="scientific">Verminephrobacter eiseniae (strain EF01-2)</name>
    <dbReference type="NCBI Taxonomy" id="391735"/>
    <lineage>
        <taxon>Bacteria</taxon>
        <taxon>Pseudomonadati</taxon>
        <taxon>Pseudomonadota</taxon>
        <taxon>Betaproteobacteria</taxon>
        <taxon>Burkholderiales</taxon>
        <taxon>Comamonadaceae</taxon>
        <taxon>Verminephrobacter</taxon>
    </lineage>
</organism>
<dbReference type="HOGENOM" id="CLU_121383_1_0_4"/>
<evidence type="ECO:0000313" key="4">
    <source>
        <dbReference type="Proteomes" id="UP000000374"/>
    </source>
</evidence>
<proteinExistence type="predicted"/>
<evidence type="ECO:0000259" key="2">
    <source>
        <dbReference type="Pfam" id="PF08909"/>
    </source>
</evidence>
<dbReference type="AlphaFoldDB" id="A1WSS1"/>
<dbReference type="eggNOG" id="ENOG5031GY9">
    <property type="taxonomic scope" value="Bacteria"/>
</dbReference>
<feature type="domain" description="DUF1854" evidence="2">
    <location>
        <begin position="43"/>
        <end position="173"/>
    </location>
</feature>
<dbReference type="InterPro" id="IPR015005">
    <property type="entry name" value="DUF1854"/>
</dbReference>
<evidence type="ECO:0000256" key="1">
    <source>
        <dbReference type="SAM" id="MobiDB-lite"/>
    </source>
</evidence>
<protein>
    <recommendedName>
        <fullName evidence="2">DUF1854 domain-containing protein</fullName>
    </recommendedName>
</protein>
<feature type="region of interest" description="Disordered" evidence="1">
    <location>
        <begin position="1"/>
        <end position="20"/>
    </location>
</feature>
<dbReference type="EMBL" id="CP000542">
    <property type="protein sequence ID" value="ABM60678.1"/>
    <property type="molecule type" value="Genomic_DNA"/>
</dbReference>
<name>A1WSS1_VEREI</name>
<accession>A1WSS1</accession>
<keyword evidence="4" id="KW-1185">Reference proteome</keyword>
<evidence type="ECO:0000313" key="3">
    <source>
        <dbReference type="EMBL" id="ABM60678.1"/>
    </source>
</evidence>
<sequence>MPPCHDENVAMNTTTPPPPPPAFTLARNPHGRLVLTFADGTAHEGVTPVRAFPIAAPTQGLALLGQDGHELLWIARLDQLAAPVRAQIEQALALREFVPVIEKILTVSSFATPSTWEVETDRGLTRLVLKAEEDIRRLGARTQLLIASGDGLQFCIEDSTALDRHSRRLLERFL</sequence>
<dbReference type="STRING" id="391735.Veis_4992"/>
<dbReference type="Pfam" id="PF08909">
    <property type="entry name" value="DUF1854"/>
    <property type="match status" value="1"/>
</dbReference>
<dbReference type="Proteomes" id="UP000000374">
    <property type="component" value="Chromosome"/>
</dbReference>
<gene>
    <name evidence="3" type="ordered locus">Veis_4992</name>
</gene>
<dbReference type="KEGG" id="vei:Veis_4992"/>